<gene>
    <name evidence="2" type="ORF">PIB30_079787</name>
</gene>
<accession>A0ABU6ZPZ1</accession>
<evidence type="ECO:0000313" key="2">
    <source>
        <dbReference type="EMBL" id="MED6224026.1"/>
    </source>
</evidence>
<keyword evidence="3" id="KW-1185">Reference proteome</keyword>
<evidence type="ECO:0000313" key="3">
    <source>
        <dbReference type="Proteomes" id="UP001341840"/>
    </source>
</evidence>
<comment type="caution">
    <text evidence="2">The sequence shown here is derived from an EMBL/GenBank/DDBJ whole genome shotgun (WGS) entry which is preliminary data.</text>
</comment>
<reference evidence="2 3" key="1">
    <citation type="journal article" date="2023" name="Plants (Basel)">
        <title>Bridging the Gap: Combining Genomics and Transcriptomics Approaches to Understand Stylosanthes scabra, an Orphan Legume from the Brazilian Caatinga.</title>
        <authorList>
            <person name="Ferreira-Neto J.R.C."/>
            <person name="da Silva M.D."/>
            <person name="Binneck E."/>
            <person name="de Melo N.F."/>
            <person name="da Silva R.H."/>
            <person name="de Melo A.L.T.M."/>
            <person name="Pandolfi V."/>
            <person name="Bustamante F.O."/>
            <person name="Brasileiro-Vidal A.C."/>
            <person name="Benko-Iseppon A.M."/>
        </authorList>
    </citation>
    <scope>NUCLEOTIDE SEQUENCE [LARGE SCALE GENOMIC DNA]</scope>
    <source>
        <tissue evidence="2">Leaves</tissue>
    </source>
</reference>
<dbReference type="Proteomes" id="UP001341840">
    <property type="component" value="Unassembled WGS sequence"/>
</dbReference>
<proteinExistence type="predicted"/>
<evidence type="ECO:0000256" key="1">
    <source>
        <dbReference type="SAM" id="MobiDB-lite"/>
    </source>
</evidence>
<feature type="region of interest" description="Disordered" evidence="1">
    <location>
        <begin position="1"/>
        <end position="58"/>
    </location>
</feature>
<dbReference type="EMBL" id="JASCZI010273002">
    <property type="protein sequence ID" value="MED6224026.1"/>
    <property type="molecule type" value="Genomic_DNA"/>
</dbReference>
<protein>
    <submittedName>
        <fullName evidence="2">Uncharacterized protein</fullName>
    </submittedName>
</protein>
<sequence length="275" mass="30125">MSTHSKKNALVSSEGLKYVPPTLRQATKRGINSPWMRDKKGKKDKGKLDESGKKKSMKTNGVAENVSYMEWNHSTNLSELKGQPLEFHHDHSYNKGLDAYLPPSSSSLPYLLPTLTEPLTPPPFSSVILISAITTTIAHLWCAATLLLPSSIVPTAVSILSITSVLHCDAVSTVHHHSVGQAIIAVAPSPSLSPKSANPNFCLSRFQFDRTTNHTPPSLPLPLSKPPLLLLFLQPESTPFMQNSSPVKLSPPRPPFCRQYTITVSSFSNSHHWPP</sequence>
<organism evidence="2 3">
    <name type="scientific">Stylosanthes scabra</name>
    <dbReference type="NCBI Taxonomy" id="79078"/>
    <lineage>
        <taxon>Eukaryota</taxon>
        <taxon>Viridiplantae</taxon>
        <taxon>Streptophyta</taxon>
        <taxon>Embryophyta</taxon>
        <taxon>Tracheophyta</taxon>
        <taxon>Spermatophyta</taxon>
        <taxon>Magnoliopsida</taxon>
        <taxon>eudicotyledons</taxon>
        <taxon>Gunneridae</taxon>
        <taxon>Pentapetalae</taxon>
        <taxon>rosids</taxon>
        <taxon>fabids</taxon>
        <taxon>Fabales</taxon>
        <taxon>Fabaceae</taxon>
        <taxon>Papilionoideae</taxon>
        <taxon>50 kb inversion clade</taxon>
        <taxon>dalbergioids sensu lato</taxon>
        <taxon>Dalbergieae</taxon>
        <taxon>Pterocarpus clade</taxon>
        <taxon>Stylosanthes</taxon>
    </lineage>
</organism>
<name>A0ABU6ZPZ1_9FABA</name>